<keyword evidence="6" id="KW-1185">Reference proteome</keyword>
<dbReference type="CDD" id="cd04269">
    <property type="entry name" value="ZnMc_adamalysin_II_like"/>
    <property type="match status" value="1"/>
</dbReference>
<dbReference type="InterPro" id="IPR034027">
    <property type="entry name" value="Reprolysin_adamalysin"/>
</dbReference>
<keyword evidence="1" id="KW-1015">Disulfide bond</keyword>
<evidence type="ECO:0000256" key="3">
    <source>
        <dbReference type="SAM" id="MobiDB-lite"/>
    </source>
</evidence>
<proteinExistence type="predicted"/>
<protein>
    <recommendedName>
        <fullName evidence="4">Peptidase M12B domain-containing protein</fullName>
    </recommendedName>
</protein>
<dbReference type="AlphaFoldDB" id="A0AAD5QR58"/>
<dbReference type="SUPFAM" id="SSF55486">
    <property type="entry name" value="Metalloproteases ('zincins'), catalytic domain"/>
    <property type="match status" value="1"/>
</dbReference>
<dbReference type="Proteomes" id="UP001196413">
    <property type="component" value="Unassembled WGS sequence"/>
</dbReference>
<name>A0AAD5QR58_PARTN</name>
<evidence type="ECO:0000313" key="5">
    <source>
        <dbReference type="EMBL" id="KAJ1359262.1"/>
    </source>
</evidence>
<dbReference type="InterPro" id="IPR024079">
    <property type="entry name" value="MetalloPept_cat_dom_sf"/>
</dbReference>
<dbReference type="InterPro" id="IPR001590">
    <property type="entry name" value="Peptidase_M12B"/>
</dbReference>
<organism evidence="5 6">
    <name type="scientific">Parelaphostrongylus tenuis</name>
    <name type="common">Meningeal worm</name>
    <dbReference type="NCBI Taxonomy" id="148309"/>
    <lineage>
        <taxon>Eukaryota</taxon>
        <taxon>Metazoa</taxon>
        <taxon>Ecdysozoa</taxon>
        <taxon>Nematoda</taxon>
        <taxon>Chromadorea</taxon>
        <taxon>Rhabditida</taxon>
        <taxon>Rhabditina</taxon>
        <taxon>Rhabditomorpha</taxon>
        <taxon>Strongyloidea</taxon>
        <taxon>Metastrongylidae</taxon>
        <taxon>Parelaphostrongylus</taxon>
    </lineage>
</organism>
<gene>
    <name evidence="5" type="ORF">KIN20_017953</name>
</gene>
<evidence type="ECO:0000259" key="4">
    <source>
        <dbReference type="PROSITE" id="PS50215"/>
    </source>
</evidence>
<dbReference type="PANTHER" id="PTHR11905:SF159">
    <property type="entry name" value="ADAM METALLOPROTEASE"/>
    <property type="match status" value="1"/>
</dbReference>
<feature type="domain" description="Peptidase M12B" evidence="4">
    <location>
        <begin position="142"/>
        <end position="306"/>
    </location>
</feature>
<sequence>MDGEAAKSQFFLAESVEKSVIDDKTDSPRNDVNYRKVEKGIGGGVSNIPQEKQAKHPIFAENFRKLQSISMQNFEVVSSEWMANVSIAKLILIISQSPKYQPSFFEDISTSLLTNRIKRDTTRIKTKQLPSYYSEFNDGKWRYVELALVADYSVYAKYDKDEKRVNERLQTIAHHVNALYYLLNIRITLVWVDIWKDGDKFEVVTSGDHTLDRFLNYRKEIIKAHPNDNAHMITDIHFESNVVGKAFKDTMCSYDYSGGVDVVRFSAFPCSYVCGSRIRLRVIIAARGFHLLHKRRGKKWSRRSLCNIRTRSKMSSIPSGDINIQPITRYLDARTTTTTLRRQSSIRRTTTSTPTTSRSSTPLDDASNGRSRRRT</sequence>
<dbReference type="GO" id="GO:0004222">
    <property type="term" value="F:metalloendopeptidase activity"/>
    <property type="evidence" value="ECO:0007669"/>
    <property type="project" value="InterPro"/>
</dbReference>
<dbReference type="PROSITE" id="PS50215">
    <property type="entry name" value="ADAM_MEPRO"/>
    <property type="match status" value="1"/>
</dbReference>
<dbReference type="EMBL" id="JAHQIW010003588">
    <property type="protein sequence ID" value="KAJ1359262.1"/>
    <property type="molecule type" value="Genomic_DNA"/>
</dbReference>
<accession>A0AAD5QR58</accession>
<evidence type="ECO:0000313" key="6">
    <source>
        <dbReference type="Proteomes" id="UP001196413"/>
    </source>
</evidence>
<evidence type="ECO:0000256" key="2">
    <source>
        <dbReference type="PROSITE-ProRule" id="PRU00276"/>
    </source>
</evidence>
<reference evidence="5" key="1">
    <citation type="submission" date="2021-06" db="EMBL/GenBank/DDBJ databases">
        <title>Parelaphostrongylus tenuis whole genome reference sequence.</title>
        <authorList>
            <person name="Garwood T.J."/>
            <person name="Larsen P.A."/>
            <person name="Fountain-Jones N.M."/>
            <person name="Garbe J.R."/>
            <person name="Macchietto M.G."/>
            <person name="Kania S.A."/>
            <person name="Gerhold R.W."/>
            <person name="Richards J.E."/>
            <person name="Wolf T.M."/>
        </authorList>
    </citation>
    <scope>NUCLEOTIDE SEQUENCE</scope>
    <source>
        <strain evidence="5">MNPRO001-30</strain>
        <tissue evidence="5">Meninges</tissue>
    </source>
</reference>
<dbReference type="PANTHER" id="PTHR11905">
    <property type="entry name" value="ADAM A DISINTEGRIN AND METALLOPROTEASE DOMAIN"/>
    <property type="match status" value="1"/>
</dbReference>
<evidence type="ECO:0000256" key="1">
    <source>
        <dbReference type="ARBA" id="ARBA00023157"/>
    </source>
</evidence>
<dbReference type="Pfam" id="PF01421">
    <property type="entry name" value="Reprolysin"/>
    <property type="match status" value="1"/>
</dbReference>
<comment type="caution">
    <text evidence="5">The sequence shown here is derived from an EMBL/GenBank/DDBJ whole genome shotgun (WGS) entry which is preliminary data.</text>
</comment>
<feature type="region of interest" description="Disordered" evidence="3">
    <location>
        <begin position="338"/>
        <end position="375"/>
    </location>
</feature>
<feature type="compositionally biased region" description="Low complexity" evidence="3">
    <location>
        <begin position="338"/>
        <end position="361"/>
    </location>
</feature>
<comment type="caution">
    <text evidence="2">Lacks conserved residue(s) required for the propagation of feature annotation.</text>
</comment>
<dbReference type="GO" id="GO:0006509">
    <property type="term" value="P:membrane protein ectodomain proteolysis"/>
    <property type="evidence" value="ECO:0007669"/>
    <property type="project" value="TreeGrafter"/>
</dbReference>
<dbReference type="Gene3D" id="3.40.390.10">
    <property type="entry name" value="Collagenase (Catalytic Domain)"/>
    <property type="match status" value="1"/>
</dbReference>